<evidence type="ECO:0000313" key="4">
    <source>
        <dbReference type="EMBL" id="EDL89587.1"/>
    </source>
</evidence>
<feature type="region of interest" description="Disordered" evidence="2">
    <location>
        <begin position="47"/>
        <end position="77"/>
    </location>
</feature>
<accession>A6K1C9</accession>
<dbReference type="EMBL" id="CH474012">
    <property type="protein sequence ID" value="EDL89587.1"/>
    <property type="molecule type" value="Genomic_DNA"/>
</dbReference>
<evidence type="ECO:0000259" key="3">
    <source>
        <dbReference type="PROSITE" id="PS50212"/>
    </source>
</evidence>
<dbReference type="SUPFAM" id="SSF48366">
    <property type="entry name" value="Ras GEF"/>
    <property type="match status" value="1"/>
</dbReference>
<dbReference type="PROSITE" id="PS50212">
    <property type="entry name" value="RASGEF_NTER"/>
    <property type="match status" value="1"/>
</dbReference>
<organism evidence="4 5">
    <name type="scientific">Rattus norvegicus</name>
    <name type="common">Rat</name>
    <dbReference type="NCBI Taxonomy" id="10116"/>
    <lineage>
        <taxon>Eukaryota</taxon>
        <taxon>Metazoa</taxon>
        <taxon>Chordata</taxon>
        <taxon>Craniata</taxon>
        <taxon>Vertebrata</taxon>
        <taxon>Euteleostomi</taxon>
        <taxon>Mammalia</taxon>
        <taxon>Eutheria</taxon>
        <taxon>Euarchontoglires</taxon>
        <taxon>Glires</taxon>
        <taxon>Rodentia</taxon>
        <taxon>Myomorpha</taxon>
        <taxon>Muroidea</taxon>
        <taxon>Muridae</taxon>
        <taxon>Murinae</taxon>
        <taxon>Rattus</taxon>
    </lineage>
</organism>
<proteinExistence type="predicted"/>
<dbReference type="PANTHER" id="PTHR46793">
    <property type="entry name" value="1700018F24RIK PROTEIN-RELATED-RELATED"/>
    <property type="match status" value="1"/>
</dbReference>
<gene>
    <name evidence="4" type="ORF">rCG_42547</name>
</gene>
<dbReference type="PANTHER" id="PTHR46793:SF1">
    <property type="entry name" value="1700018F24RIK PROTEIN-RELATED"/>
    <property type="match status" value="1"/>
</dbReference>
<evidence type="ECO:0000313" key="5">
    <source>
        <dbReference type="Proteomes" id="UP000234681"/>
    </source>
</evidence>
<dbReference type="InterPro" id="IPR000651">
    <property type="entry name" value="Ras-like_Gua-exchang_fac_N"/>
</dbReference>
<dbReference type="Proteomes" id="UP000234681">
    <property type="component" value="Chromosome 12"/>
</dbReference>
<keyword evidence="1" id="KW-0344">Guanine-nucleotide releasing factor</keyword>
<dbReference type="GO" id="GO:0005085">
    <property type="term" value="F:guanyl-nucleotide exchange factor activity"/>
    <property type="evidence" value="ECO:0007669"/>
    <property type="project" value="UniProtKB-KW"/>
</dbReference>
<evidence type="ECO:0000256" key="1">
    <source>
        <dbReference type="PROSITE-ProRule" id="PRU00135"/>
    </source>
</evidence>
<feature type="domain" description="N-terminal Ras-GEF" evidence="3">
    <location>
        <begin position="1"/>
        <end position="53"/>
    </location>
</feature>
<name>A6K1C9_RAT</name>
<protein>
    <submittedName>
        <fullName evidence="4">RCG42547</fullName>
    </submittedName>
</protein>
<dbReference type="InterPro" id="IPR023578">
    <property type="entry name" value="Ras_GEF_dom_sf"/>
</dbReference>
<reference evidence="4 5" key="1">
    <citation type="submission" date="2005-07" db="EMBL/GenBank/DDBJ databases">
        <authorList>
            <person name="Mural R.J."/>
            <person name="Li P.W."/>
            <person name="Adams M.D."/>
            <person name="Amanatides P.G."/>
            <person name="Baden-Tillson H."/>
            <person name="Barnstead M."/>
            <person name="Chin S.H."/>
            <person name="Dew I."/>
            <person name="Evans C.A."/>
            <person name="Ferriera S."/>
            <person name="Flanigan M."/>
            <person name="Fosler C."/>
            <person name="Glodek A."/>
            <person name="Gu Z."/>
            <person name="Holt R.A."/>
            <person name="Jennings D."/>
            <person name="Kraft C.L."/>
            <person name="Lu F."/>
            <person name="Nguyen T."/>
            <person name="Nusskern D.R."/>
            <person name="Pfannkoch C.M."/>
            <person name="Sitter C."/>
            <person name="Sutton G.G."/>
            <person name="Venter J.C."/>
            <person name="Wang Z."/>
            <person name="Woodage T."/>
            <person name="Zheng X.H."/>
            <person name="Zhong F."/>
        </authorList>
    </citation>
    <scope>NUCLEOTIDE SEQUENCE [LARGE SCALE GENOMIC DNA]</scope>
    <source>
        <strain>BN</strain>
        <strain evidence="5">Sprague-Dawley</strain>
    </source>
</reference>
<dbReference type="AlphaFoldDB" id="A6K1C9"/>
<evidence type="ECO:0000256" key="2">
    <source>
        <dbReference type="SAM" id="MobiDB-lite"/>
    </source>
</evidence>
<sequence length="77" mass="9316">MFSFLSWWLQKFPQDFCEPQDMVVVRQLLDYMRLNVPSEEVDTQARELLSVRRSRRPKSQSLRKNPQCRMPQGCKRL</sequence>